<dbReference type="AlphaFoldDB" id="A0A1H3NM59"/>
<dbReference type="SUPFAM" id="SSF54593">
    <property type="entry name" value="Glyoxalase/Bleomycin resistance protein/Dihydroxybiphenyl dioxygenase"/>
    <property type="match status" value="1"/>
</dbReference>
<dbReference type="PANTHER" id="PTHR46142:SF3">
    <property type="entry name" value="F18B13.24 PROTEIN"/>
    <property type="match status" value="1"/>
</dbReference>
<sequence>MVNKLVGVITKRLPDASPITRTNRDLLFIRGNMKLEFHHINFVSEDVDRLHDFYTQILGLDDIPVQSFPRPDATSSSGYDGKIRFATDGNMQMHLATKDLNVAFKNGEVINPIERGHIAFRTDDIAAFMALLESKSIPYSDYGTAFAKEWHQVFFHDPEGNVIEVHQSVG</sequence>
<evidence type="ECO:0000259" key="1">
    <source>
        <dbReference type="PROSITE" id="PS51819"/>
    </source>
</evidence>
<protein>
    <submittedName>
        <fullName evidence="2">Glyoxalase/Bleomycin resistance protein/Dioxygenase superfamily protein</fullName>
    </submittedName>
</protein>
<dbReference type="Proteomes" id="UP000199026">
    <property type="component" value="Unassembled WGS sequence"/>
</dbReference>
<reference evidence="2 3" key="1">
    <citation type="submission" date="2016-10" db="EMBL/GenBank/DDBJ databases">
        <authorList>
            <person name="de Groot N.N."/>
        </authorList>
    </citation>
    <scope>NUCLEOTIDE SEQUENCE [LARGE SCALE GENOMIC DNA]</scope>
    <source>
        <strain evidence="2 3">DSM 24677</strain>
    </source>
</reference>
<dbReference type="STRING" id="576131.SAMN05444486_1129"/>
<dbReference type="Gene3D" id="3.10.180.10">
    <property type="entry name" value="2,3-Dihydroxybiphenyl 1,2-Dioxygenase, domain 1"/>
    <property type="match status" value="1"/>
</dbReference>
<proteinExistence type="predicted"/>
<keyword evidence="3" id="KW-1185">Reference proteome</keyword>
<dbReference type="EMBL" id="FNPR01000012">
    <property type="protein sequence ID" value="SDY89750.1"/>
    <property type="molecule type" value="Genomic_DNA"/>
</dbReference>
<accession>A0A1H3NM59</accession>
<evidence type="ECO:0000313" key="2">
    <source>
        <dbReference type="EMBL" id="SDY89750.1"/>
    </source>
</evidence>
<name>A0A1H3NM59_9RHOB</name>
<dbReference type="InterPro" id="IPR029068">
    <property type="entry name" value="Glyas_Bleomycin-R_OHBP_Dase"/>
</dbReference>
<feature type="domain" description="VOC" evidence="1">
    <location>
        <begin position="36"/>
        <end position="168"/>
    </location>
</feature>
<gene>
    <name evidence="2" type="ORF">SAMN05444486_1129</name>
</gene>
<keyword evidence="2" id="KW-0560">Oxidoreductase</keyword>
<organism evidence="2 3">
    <name type="scientific">Lentibacter algarum</name>
    <dbReference type="NCBI Taxonomy" id="576131"/>
    <lineage>
        <taxon>Bacteria</taxon>
        <taxon>Pseudomonadati</taxon>
        <taxon>Pseudomonadota</taxon>
        <taxon>Alphaproteobacteria</taxon>
        <taxon>Rhodobacterales</taxon>
        <taxon>Roseobacteraceae</taxon>
        <taxon>Lentibacter</taxon>
    </lineage>
</organism>
<dbReference type="PROSITE" id="PS51819">
    <property type="entry name" value="VOC"/>
    <property type="match status" value="1"/>
</dbReference>
<evidence type="ECO:0000313" key="3">
    <source>
        <dbReference type="Proteomes" id="UP000199026"/>
    </source>
</evidence>
<dbReference type="GO" id="GO:0051213">
    <property type="term" value="F:dioxygenase activity"/>
    <property type="evidence" value="ECO:0007669"/>
    <property type="project" value="UniProtKB-KW"/>
</dbReference>
<keyword evidence="2" id="KW-0223">Dioxygenase</keyword>
<dbReference type="Pfam" id="PF13669">
    <property type="entry name" value="Glyoxalase_4"/>
    <property type="match status" value="1"/>
</dbReference>
<dbReference type="PANTHER" id="PTHR46142">
    <property type="match status" value="1"/>
</dbReference>
<dbReference type="InterPro" id="IPR037523">
    <property type="entry name" value="VOC_core"/>
</dbReference>